<dbReference type="PROSITE" id="PS51934">
    <property type="entry name" value="LRAT"/>
    <property type="match status" value="1"/>
</dbReference>
<dbReference type="InterPro" id="IPR007053">
    <property type="entry name" value="LRAT_dom"/>
</dbReference>
<dbReference type="PANTHER" id="PTHR13943">
    <property type="entry name" value="HRAS-LIKE SUPPRESSOR - RELATED"/>
    <property type="match status" value="1"/>
</dbReference>
<dbReference type="Proteomes" id="UP001604335">
    <property type="component" value="Unassembled WGS sequence"/>
</dbReference>
<proteinExistence type="predicted"/>
<keyword evidence="5" id="KW-0012">Acyltransferase</keyword>
<protein>
    <submittedName>
        <fullName evidence="5">Lecithin retinol acyltransferase family protein</fullName>
    </submittedName>
</protein>
<reference evidence="6" key="1">
    <citation type="journal article" date="2024" name="Algal Res.">
        <title>Biochemical, toxicological and genomic investigation of a high-biomass producing Limnothrix strain isolated from Italian shallow drinking water reservoir.</title>
        <authorList>
            <person name="Simonazzi M."/>
            <person name="Shishido T.K."/>
            <person name="Delbaje E."/>
            <person name="Wahlsten M."/>
            <person name="Fewer D.P."/>
            <person name="Sivonen K."/>
            <person name="Pezzolesi L."/>
            <person name="Pistocchi R."/>
        </authorList>
    </citation>
    <scope>NUCLEOTIDE SEQUENCE [LARGE SCALE GENOMIC DNA]</scope>
    <source>
        <strain evidence="6">LRLZ20PSL1</strain>
    </source>
</reference>
<gene>
    <name evidence="5" type="ORF">VPK24_02850</name>
</gene>
<dbReference type="PANTHER" id="PTHR13943:SF77">
    <property type="entry name" value="LRAT DOMAIN-CONTAINING PROTEIN"/>
    <property type="match status" value="1"/>
</dbReference>
<dbReference type="Gene3D" id="3.90.1720.10">
    <property type="entry name" value="endopeptidase domain like (from Nostoc punctiforme)"/>
    <property type="match status" value="1"/>
</dbReference>
<keyword evidence="1" id="KW-0808">Transferase</keyword>
<keyword evidence="3" id="KW-0443">Lipid metabolism</keyword>
<accession>A0ABW7C6R1</accession>
<dbReference type="RefSeq" id="WP_393010552.1">
    <property type="nucleotide sequence ID" value="NZ_JAZAQF010000013.1"/>
</dbReference>
<organism evidence="5 6">
    <name type="scientific">Limnothrix redekei LRLZ20PSL1</name>
    <dbReference type="NCBI Taxonomy" id="3112953"/>
    <lineage>
        <taxon>Bacteria</taxon>
        <taxon>Bacillati</taxon>
        <taxon>Cyanobacteriota</taxon>
        <taxon>Cyanophyceae</taxon>
        <taxon>Pseudanabaenales</taxon>
        <taxon>Pseudanabaenaceae</taxon>
        <taxon>Limnothrix</taxon>
    </lineage>
</organism>
<evidence type="ECO:0000256" key="1">
    <source>
        <dbReference type="ARBA" id="ARBA00022679"/>
    </source>
</evidence>
<evidence type="ECO:0000256" key="2">
    <source>
        <dbReference type="ARBA" id="ARBA00022801"/>
    </source>
</evidence>
<keyword evidence="2" id="KW-0378">Hydrolase</keyword>
<dbReference type="InterPro" id="IPR051496">
    <property type="entry name" value="H-rev107_PLA/AT"/>
</dbReference>
<dbReference type="GO" id="GO:0016746">
    <property type="term" value="F:acyltransferase activity"/>
    <property type="evidence" value="ECO:0007669"/>
    <property type="project" value="UniProtKB-KW"/>
</dbReference>
<comment type="caution">
    <text evidence="5">The sequence shown here is derived from an EMBL/GenBank/DDBJ whole genome shotgun (WGS) entry which is preliminary data.</text>
</comment>
<feature type="domain" description="LRAT" evidence="4">
    <location>
        <begin position="12"/>
        <end position="108"/>
    </location>
</feature>
<evidence type="ECO:0000313" key="5">
    <source>
        <dbReference type="EMBL" id="MFG3816563.1"/>
    </source>
</evidence>
<evidence type="ECO:0000313" key="6">
    <source>
        <dbReference type="Proteomes" id="UP001604335"/>
    </source>
</evidence>
<dbReference type="EMBL" id="JAZAQF010000013">
    <property type="protein sequence ID" value="MFG3816563.1"/>
    <property type="molecule type" value="Genomic_DNA"/>
</dbReference>
<dbReference type="Pfam" id="PF04970">
    <property type="entry name" value="LRAT"/>
    <property type="match status" value="1"/>
</dbReference>
<sequence>MARGDQIYVMRSLAGLQSAYEHHGIDCGDGTVIHYSKRGEVPKVTRTSLLEFASTQPVTVKRYATCYLPDATIQRAASRLGETKYSLLLNNCEHFATWCKTGRAVSHQIQDFLPFLEKADPDWVDQVLHQPTESGDEQAQVQAILDRALADIKPVWNNLQPQYNRAVEELRDWHEVALLAMQQGREPVARRAIARKLAAKERAQTLKTDLDRLAEMTETLLRNAKKIS</sequence>
<name>A0ABW7C6R1_9CYAN</name>
<keyword evidence="6" id="KW-1185">Reference proteome</keyword>
<evidence type="ECO:0000256" key="3">
    <source>
        <dbReference type="ARBA" id="ARBA00023098"/>
    </source>
</evidence>
<evidence type="ECO:0000259" key="4">
    <source>
        <dbReference type="PROSITE" id="PS51934"/>
    </source>
</evidence>